<dbReference type="InterPro" id="IPR050248">
    <property type="entry name" value="Polysacc_deacetylase_ArnD"/>
</dbReference>
<dbReference type="EMBL" id="NQWI01000053">
    <property type="protein sequence ID" value="PDW02742.1"/>
    <property type="molecule type" value="Genomic_DNA"/>
</dbReference>
<feature type="domain" description="NodB homology" evidence="1">
    <location>
        <begin position="40"/>
        <end position="227"/>
    </location>
</feature>
<dbReference type="Proteomes" id="UP000220527">
    <property type="component" value="Unassembled WGS sequence"/>
</dbReference>
<comment type="caution">
    <text evidence="2">The sequence shown here is derived from an EMBL/GenBank/DDBJ whole genome shotgun (WGS) entry which is preliminary data.</text>
</comment>
<organism evidence="2 3">
    <name type="scientific">Candidatus Viridilinea mediisalina</name>
    <dbReference type="NCBI Taxonomy" id="2024553"/>
    <lineage>
        <taxon>Bacteria</taxon>
        <taxon>Bacillati</taxon>
        <taxon>Chloroflexota</taxon>
        <taxon>Chloroflexia</taxon>
        <taxon>Chloroflexales</taxon>
        <taxon>Chloroflexineae</taxon>
        <taxon>Oscillochloridaceae</taxon>
        <taxon>Candidatus Viridilinea</taxon>
    </lineage>
</organism>
<dbReference type="Pfam" id="PF01522">
    <property type="entry name" value="Polysacc_deac_1"/>
    <property type="match status" value="1"/>
</dbReference>
<proteinExistence type="predicted"/>
<dbReference type="RefSeq" id="WP_097644400.1">
    <property type="nucleotide sequence ID" value="NZ_NQWI01000053.1"/>
</dbReference>
<name>A0A2A6RI97_9CHLR</name>
<dbReference type="PANTHER" id="PTHR10587:SF125">
    <property type="entry name" value="POLYSACCHARIDE DEACETYLASE YHEN-RELATED"/>
    <property type="match status" value="1"/>
</dbReference>
<dbReference type="PANTHER" id="PTHR10587">
    <property type="entry name" value="GLYCOSYL TRANSFERASE-RELATED"/>
    <property type="match status" value="1"/>
</dbReference>
<dbReference type="InterPro" id="IPR011330">
    <property type="entry name" value="Glyco_hydro/deAcase_b/a-brl"/>
</dbReference>
<protein>
    <submittedName>
        <fullName evidence="2">Polysaccharide deacetylase</fullName>
    </submittedName>
</protein>
<dbReference type="AlphaFoldDB" id="A0A2A6RI97"/>
<dbReference type="CDD" id="cd10917">
    <property type="entry name" value="CE4_NodB_like_6s_7s"/>
    <property type="match status" value="1"/>
</dbReference>
<reference evidence="3" key="1">
    <citation type="submission" date="2017-08" db="EMBL/GenBank/DDBJ databases">
        <authorList>
            <person name="Grouzdev D.S."/>
            <person name="Gaisin V.A."/>
            <person name="Rysina M.S."/>
            <person name="Gorlenko V.M."/>
        </authorList>
    </citation>
    <scope>NUCLEOTIDE SEQUENCE [LARGE SCALE GENOMIC DNA]</scope>
    <source>
        <strain evidence="3">Kir15-3F</strain>
    </source>
</reference>
<dbReference type="GO" id="GO:0016810">
    <property type="term" value="F:hydrolase activity, acting on carbon-nitrogen (but not peptide) bonds"/>
    <property type="evidence" value="ECO:0007669"/>
    <property type="project" value="InterPro"/>
</dbReference>
<gene>
    <name evidence="2" type="ORF">CJ255_12290</name>
</gene>
<dbReference type="SUPFAM" id="SSF88713">
    <property type="entry name" value="Glycoside hydrolase/deacetylase"/>
    <property type="match status" value="1"/>
</dbReference>
<dbReference type="OrthoDB" id="9812065at2"/>
<dbReference type="GO" id="GO:0005975">
    <property type="term" value="P:carbohydrate metabolic process"/>
    <property type="evidence" value="ECO:0007669"/>
    <property type="project" value="InterPro"/>
</dbReference>
<evidence type="ECO:0000313" key="3">
    <source>
        <dbReference type="Proteomes" id="UP000220527"/>
    </source>
</evidence>
<evidence type="ECO:0000313" key="2">
    <source>
        <dbReference type="EMBL" id="PDW02742.1"/>
    </source>
</evidence>
<dbReference type="Gene3D" id="3.20.20.370">
    <property type="entry name" value="Glycoside hydrolase/deacetylase"/>
    <property type="match status" value="1"/>
</dbReference>
<evidence type="ECO:0000259" key="1">
    <source>
        <dbReference type="PROSITE" id="PS51677"/>
    </source>
</evidence>
<keyword evidence="3" id="KW-1185">Reference proteome</keyword>
<dbReference type="InterPro" id="IPR002509">
    <property type="entry name" value="NODB_dom"/>
</dbReference>
<accession>A0A2A6RI97</accession>
<dbReference type="PROSITE" id="PS51677">
    <property type="entry name" value="NODB"/>
    <property type="match status" value="1"/>
</dbReference>
<sequence length="239" mass="27343">MIKLLKQSIIQRFDALGNHLLSPPRSGFGYFVHHGPRDQPKLALTFDDGPSRPCTEQLLEALDQLEVKATFFCLGVNVGYHPELVLHMYQRGHVIGNHSGWHSRKRGLLPWADLSHIRAGEEAIYAVLGVRPRFYRPPWGWLTPWEGRRLARAGYTIIGWDVYTLDWVIPEVDAVTLARDACRVAQAGSIFCFHDAKPWEPLWEKRETTRAIKLLVPELRAQGYEFVTLAELLHRPAYG</sequence>